<dbReference type="InterPro" id="IPR058865">
    <property type="entry name" value="GDPGP1_C"/>
</dbReference>
<evidence type="ECO:0000259" key="14">
    <source>
        <dbReference type="Pfam" id="PF26216"/>
    </source>
</evidence>
<evidence type="ECO:0000256" key="3">
    <source>
        <dbReference type="ARBA" id="ARBA00004496"/>
    </source>
</evidence>
<feature type="compositionally biased region" description="Basic and acidic residues" evidence="13">
    <location>
        <begin position="1"/>
        <end position="13"/>
    </location>
</feature>
<dbReference type="FunCoup" id="A0A6P7X800">
    <property type="interactions" value="803"/>
</dbReference>
<evidence type="ECO:0000256" key="9">
    <source>
        <dbReference type="ARBA" id="ARBA00022679"/>
    </source>
</evidence>
<dbReference type="InterPro" id="IPR058866">
    <property type="entry name" value="GDPGP1_N"/>
</dbReference>
<gene>
    <name evidence="17" type="primary">GDPGP1</name>
</gene>
<dbReference type="RefSeq" id="XP_030046294.1">
    <property type="nucleotide sequence ID" value="XM_030190434.1"/>
</dbReference>
<organism evidence="16 17">
    <name type="scientific">Microcaecilia unicolor</name>
    <dbReference type="NCBI Taxonomy" id="1415580"/>
    <lineage>
        <taxon>Eukaryota</taxon>
        <taxon>Metazoa</taxon>
        <taxon>Chordata</taxon>
        <taxon>Craniata</taxon>
        <taxon>Vertebrata</taxon>
        <taxon>Euteleostomi</taxon>
        <taxon>Amphibia</taxon>
        <taxon>Gymnophiona</taxon>
        <taxon>Siphonopidae</taxon>
        <taxon>Microcaecilia</taxon>
    </lineage>
</organism>
<keyword evidence="12" id="KW-0378">Hydrolase</keyword>
<dbReference type="InterPro" id="IPR026506">
    <property type="entry name" value="GDPGP"/>
</dbReference>
<proteinExistence type="inferred from homology"/>
<evidence type="ECO:0000256" key="10">
    <source>
        <dbReference type="ARBA" id="ARBA00022695"/>
    </source>
</evidence>
<evidence type="ECO:0000256" key="13">
    <source>
        <dbReference type="SAM" id="MobiDB-lite"/>
    </source>
</evidence>
<protein>
    <recommendedName>
        <fullName evidence="6">GDP-D-glucose phosphorylase 1</fullName>
        <ecNumber evidence="5">2.7.7.78</ecNumber>
    </recommendedName>
</protein>
<evidence type="ECO:0000256" key="7">
    <source>
        <dbReference type="ARBA" id="ARBA00022490"/>
    </source>
</evidence>
<dbReference type="Pfam" id="PF26216">
    <property type="entry name" value="GDPGP1_C"/>
    <property type="match status" value="1"/>
</dbReference>
<feature type="region of interest" description="Disordered" evidence="13">
    <location>
        <begin position="1"/>
        <end position="28"/>
    </location>
</feature>
<dbReference type="EC" id="2.7.7.78" evidence="5"/>
<feature type="domain" description="GDPGP1-like N-terminal" evidence="15">
    <location>
        <begin position="206"/>
        <end position="278"/>
    </location>
</feature>
<dbReference type="GO" id="GO:0005737">
    <property type="term" value="C:cytoplasm"/>
    <property type="evidence" value="ECO:0007669"/>
    <property type="project" value="UniProtKB-SubCell"/>
</dbReference>
<dbReference type="Proteomes" id="UP000515156">
    <property type="component" value="Chromosome 1"/>
</dbReference>
<evidence type="ECO:0000256" key="2">
    <source>
        <dbReference type="ARBA" id="ARBA00003049"/>
    </source>
</evidence>
<evidence type="ECO:0000256" key="11">
    <source>
        <dbReference type="ARBA" id="ARBA00022741"/>
    </source>
</evidence>
<keyword evidence="7" id="KW-0963">Cytoplasm</keyword>
<feature type="compositionally biased region" description="Polar residues" evidence="13">
    <location>
        <begin position="14"/>
        <end position="26"/>
    </location>
</feature>
<dbReference type="PANTHER" id="PTHR20884:SF8">
    <property type="entry name" value="GDP-D-GLUCOSE PHOSPHORYLASE 1"/>
    <property type="match status" value="1"/>
</dbReference>
<name>A0A6P7X800_9AMPH</name>
<dbReference type="GO" id="GO:0000166">
    <property type="term" value="F:nucleotide binding"/>
    <property type="evidence" value="ECO:0007669"/>
    <property type="project" value="UniProtKB-KW"/>
</dbReference>
<dbReference type="KEGG" id="muo:115460667"/>
<evidence type="ECO:0000256" key="5">
    <source>
        <dbReference type="ARBA" id="ARBA00012507"/>
    </source>
</evidence>
<evidence type="ECO:0000259" key="15">
    <source>
        <dbReference type="Pfam" id="PF26217"/>
    </source>
</evidence>
<evidence type="ECO:0000313" key="17">
    <source>
        <dbReference type="RefSeq" id="XP_030046294.1"/>
    </source>
</evidence>
<dbReference type="OrthoDB" id="417175at2759"/>
<comment type="similarity">
    <text evidence="4">Belongs to the GDPGP1 family.</text>
</comment>
<sequence length="439" mass="49623">MAEPLDARQELRNTSDCSPQTSNGKTQGKAIDKVNYADLLKGSWVEEFVYSEEEFILPGHEWQGSKLDGREKSPLSRFDLALWSNWKEKMRKGLFRYPLEKLQTRILPGSVQFVAQLNIQRGIERRKPQDIQSVQQRFDPHQFNFNKIKPEEILFQMSKMSIRKGSGSNADHEIQGCELKKNYCQSQEFPSPNQTELQTMEDRGWKPGSTLLVINVSPLEFGHILFIPDPALCLPQILTPNLIQLGIESVLLSVHRGFRVGFNSLGGFASVNHLHLHGFYLDQELLIESAHSEPLCPDINFHLLSGFPAQGFLFYSDGRDLETVARNICKVTDYLVTKDIAHNLFVTRGTLSGDTTDPKSSARIRILIWARKSCFGAKEESAFNVALCELSGHLPIKTVEDFHSITEASAITIIQKYLLPDAEFSQLTSQLIALFNSLI</sequence>
<evidence type="ECO:0000256" key="8">
    <source>
        <dbReference type="ARBA" id="ARBA00022658"/>
    </source>
</evidence>
<comment type="function">
    <text evidence="2">Specific and highly efficient GDP-D-glucose phosphorylase regulating the levels of GDP-D-glucose in cells.</text>
</comment>
<dbReference type="GeneID" id="115460667"/>
<dbReference type="GO" id="GO:0080048">
    <property type="term" value="F:GDP-D-glucose phosphorylase activity"/>
    <property type="evidence" value="ECO:0007669"/>
    <property type="project" value="UniProtKB-EC"/>
</dbReference>
<evidence type="ECO:0000256" key="12">
    <source>
        <dbReference type="ARBA" id="ARBA00022801"/>
    </source>
</evidence>
<dbReference type="Pfam" id="PF26217">
    <property type="entry name" value="GDPGP1_N"/>
    <property type="match status" value="2"/>
</dbReference>
<keyword evidence="8" id="KW-0344">Guanine-nucleotide releasing factor</keyword>
<dbReference type="InParanoid" id="A0A6P7X800"/>
<comment type="catalytic activity">
    <reaction evidence="1">
        <text>GDP-alpha-D-glucose + phosphate = alpha-D-glucose 1-phosphate + GDP + H(+)</text>
        <dbReference type="Rhea" id="RHEA:30387"/>
        <dbReference type="ChEBI" id="CHEBI:15378"/>
        <dbReference type="ChEBI" id="CHEBI:43474"/>
        <dbReference type="ChEBI" id="CHEBI:58189"/>
        <dbReference type="ChEBI" id="CHEBI:58601"/>
        <dbReference type="ChEBI" id="CHEBI:62230"/>
        <dbReference type="EC" id="2.7.7.78"/>
    </reaction>
</comment>
<reference evidence="17" key="1">
    <citation type="submission" date="2025-08" db="UniProtKB">
        <authorList>
            <consortium name="RefSeq"/>
        </authorList>
    </citation>
    <scope>IDENTIFICATION</scope>
</reference>
<dbReference type="PANTHER" id="PTHR20884">
    <property type="entry name" value="GDP-D-GLUCOSE PHOSPHORYLASE 1"/>
    <property type="match status" value="1"/>
</dbReference>
<dbReference type="GO" id="GO:0006006">
    <property type="term" value="P:glucose metabolic process"/>
    <property type="evidence" value="ECO:0007669"/>
    <property type="project" value="TreeGrafter"/>
</dbReference>
<evidence type="ECO:0000256" key="6">
    <source>
        <dbReference type="ARBA" id="ARBA00018857"/>
    </source>
</evidence>
<keyword evidence="10" id="KW-0548">Nucleotidyltransferase</keyword>
<dbReference type="GO" id="GO:0005085">
    <property type="term" value="F:guanyl-nucleotide exchange factor activity"/>
    <property type="evidence" value="ECO:0007669"/>
    <property type="project" value="UniProtKB-KW"/>
</dbReference>
<evidence type="ECO:0000313" key="16">
    <source>
        <dbReference type="Proteomes" id="UP000515156"/>
    </source>
</evidence>
<evidence type="ECO:0000256" key="1">
    <source>
        <dbReference type="ARBA" id="ARBA00000063"/>
    </source>
</evidence>
<feature type="domain" description="GDPGP1-like C-terminal" evidence="14">
    <location>
        <begin position="299"/>
        <end position="435"/>
    </location>
</feature>
<keyword evidence="16" id="KW-1185">Reference proteome</keyword>
<dbReference type="GO" id="GO:0016787">
    <property type="term" value="F:hydrolase activity"/>
    <property type="evidence" value="ECO:0007669"/>
    <property type="project" value="UniProtKB-KW"/>
</dbReference>
<keyword evidence="9" id="KW-0808">Transferase</keyword>
<feature type="domain" description="GDPGP1-like N-terminal" evidence="15">
    <location>
        <begin position="77"/>
        <end position="161"/>
    </location>
</feature>
<dbReference type="CTD" id="390637"/>
<keyword evidence="11" id="KW-0547">Nucleotide-binding</keyword>
<comment type="subcellular location">
    <subcellularLocation>
        <location evidence="3">Cytoplasm</location>
    </subcellularLocation>
</comment>
<dbReference type="AlphaFoldDB" id="A0A6P7X800"/>
<evidence type="ECO:0000256" key="4">
    <source>
        <dbReference type="ARBA" id="ARBA00006451"/>
    </source>
</evidence>
<accession>A0A6P7X800</accession>